<sequence length="99" mass="10972">MCAALIGNVDWEALFSVYEARESGVQLHILSGDVENFSDTILGADFIVLVTDKTTHKARQDVFNVVRDTDIPIYMRHSCGLNVFPELMGHCGGKTEERG</sequence>
<reference evidence="2" key="1">
    <citation type="journal article" date="2022" name="Arch. Microbiol.">
        <title>Pseudodesulfovibrio sediminis sp. nov., a mesophilic and neutrophilic sulfate-reducing bacterium isolated from sediment of a brackish lake.</title>
        <authorList>
            <person name="Takahashi A."/>
            <person name="Kojima H."/>
            <person name="Watanabe M."/>
            <person name="Fukui M."/>
        </authorList>
    </citation>
    <scope>NUCLEOTIDE SEQUENCE</scope>
    <source>
        <strain evidence="2">SF6</strain>
    </source>
</reference>
<evidence type="ECO:0000256" key="1">
    <source>
        <dbReference type="ARBA" id="ARBA00007189"/>
    </source>
</evidence>
<dbReference type="RefSeq" id="WP_229594336.1">
    <property type="nucleotide sequence ID" value="NZ_AP024485.1"/>
</dbReference>
<keyword evidence="3" id="KW-1185">Reference proteome</keyword>
<protein>
    <recommendedName>
        <fullName evidence="4">DUF2325 domain-containing protein</fullName>
    </recommendedName>
</protein>
<name>A0ABM7P4K3_9BACT</name>
<accession>A0ABM7P4K3</accession>
<dbReference type="InterPro" id="IPR016772">
    <property type="entry name" value="UCP020408"/>
</dbReference>
<evidence type="ECO:0000313" key="3">
    <source>
        <dbReference type="Proteomes" id="UP001053296"/>
    </source>
</evidence>
<comment type="similarity">
    <text evidence="1">Belongs to the UPF0751 family.</text>
</comment>
<proteinExistence type="inferred from homology"/>
<dbReference type="EMBL" id="AP024485">
    <property type="protein sequence ID" value="BCS87771.1"/>
    <property type="molecule type" value="Genomic_DNA"/>
</dbReference>
<evidence type="ECO:0008006" key="4">
    <source>
        <dbReference type="Google" id="ProtNLM"/>
    </source>
</evidence>
<evidence type="ECO:0000313" key="2">
    <source>
        <dbReference type="EMBL" id="BCS87771.1"/>
    </source>
</evidence>
<dbReference type="Pfam" id="PF10087">
    <property type="entry name" value="DUF2325"/>
    <property type="match status" value="1"/>
</dbReference>
<dbReference type="Proteomes" id="UP001053296">
    <property type="component" value="Chromosome"/>
</dbReference>
<organism evidence="2 3">
    <name type="scientific">Pseudodesulfovibrio sediminis</name>
    <dbReference type="NCBI Taxonomy" id="2810563"/>
    <lineage>
        <taxon>Bacteria</taxon>
        <taxon>Pseudomonadati</taxon>
        <taxon>Thermodesulfobacteriota</taxon>
        <taxon>Desulfovibrionia</taxon>
        <taxon>Desulfovibrionales</taxon>
        <taxon>Desulfovibrionaceae</taxon>
    </lineage>
</organism>
<gene>
    <name evidence="2" type="ORF">PSDVSF_10130</name>
</gene>